<keyword evidence="8" id="KW-1133">Transmembrane helix</keyword>
<dbReference type="GO" id="GO:0008270">
    <property type="term" value="F:zinc ion binding"/>
    <property type="evidence" value="ECO:0007669"/>
    <property type="project" value="UniProtKB-KW"/>
</dbReference>
<keyword evidence="12" id="KW-1185">Reference proteome</keyword>
<evidence type="ECO:0000256" key="1">
    <source>
        <dbReference type="ARBA" id="ARBA00022723"/>
    </source>
</evidence>
<reference evidence="11" key="1">
    <citation type="journal article" date="2010" name="Science">
        <title>The genome of the Western clawed frog Xenopus tropicalis.</title>
        <authorList>
            <person name="Hellsten U."/>
            <person name="Harland R.M."/>
            <person name="Gilchrist M.J."/>
            <person name="Hendrix D."/>
            <person name="Jurka J."/>
            <person name="Kapitonov V."/>
            <person name="Ovcharenko I."/>
            <person name="Putnam N.H."/>
            <person name="Shu S."/>
            <person name="Taher L."/>
            <person name="Blitz I.L."/>
            <person name="Blumberg B."/>
            <person name="Dichmann D.S."/>
            <person name="Dubchak I."/>
            <person name="Amaya E."/>
            <person name="Detter J.C."/>
            <person name="Fletcher R."/>
            <person name="Gerhard D.S."/>
            <person name="Goodstein D."/>
            <person name="Graves T."/>
            <person name="Grigoriev I.V."/>
            <person name="Grimwood J."/>
            <person name="Kawashima T."/>
            <person name="Lindquist E."/>
            <person name="Lucas S.M."/>
            <person name="Mead P.E."/>
            <person name="Mitros T."/>
            <person name="Ogino H."/>
            <person name="Ohta Y."/>
            <person name="Poliakov A.V."/>
            <person name="Pollet N."/>
            <person name="Robert J."/>
            <person name="Salamov A."/>
            <person name="Sater A.K."/>
            <person name="Schmutz J."/>
            <person name="Terry A."/>
            <person name="Vize P.D."/>
            <person name="Warren W.C."/>
            <person name="Wells D."/>
            <person name="Wills A."/>
            <person name="Wilson R.K."/>
            <person name="Zimmerman L.B."/>
            <person name="Zorn A.M."/>
            <person name="Grainger R."/>
            <person name="Grammer T."/>
            <person name="Khokha M.K."/>
            <person name="Richardson P.M."/>
            <person name="Rokhsar D.S."/>
        </authorList>
    </citation>
    <scope>NUCLEOTIDE SEQUENCE [LARGE SCALE GENOMIC DNA]</scope>
    <source>
        <strain evidence="11">Nigerian</strain>
    </source>
</reference>
<name>A0A7D9NKN6_XENTR</name>
<keyword evidence="4" id="KW-0862">Zinc</keyword>
<evidence type="ECO:0000313" key="13">
    <source>
        <dbReference type="RefSeq" id="XP_031749383.1"/>
    </source>
</evidence>
<organism evidence="11">
    <name type="scientific">Xenopus tropicalis</name>
    <name type="common">Western clawed frog</name>
    <name type="synonym">Silurana tropicalis</name>
    <dbReference type="NCBI Taxonomy" id="8364"/>
    <lineage>
        <taxon>Eukaryota</taxon>
        <taxon>Metazoa</taxon>
        <taxon>Chordata</taxon>
        <taxon>Craniata</taxon>
        <taxon>Vertebrata</taxon>
        <taxon>Euteleostomi</taxon>
        <taxon>Amphibia</taxon>
        <taxon>Batrachia</taxon>
        <taxon>Anura</taxon>
        <taxon>Pipoidea</taxon>
        <taxon>Pipidae</taxon>
        <taxon>Xenopodinae</taxon>
        <taxon>Xenopus</taxon>
        <taxon>Silurana</taxon>
    </lineage>
</organism>
<dbReference type="PANTHER" id="PTHR10751">
    <property type="entry name" value="GUANYLATE BINDING PROTEIN"/>
    <property type="match status" value="1"/>
</dbReference>
<dbReference type="RefSeq" id="XP_031749383.1">
    <property type="nucleotide sequence ID" value="XM_031893523.1"/>
</dbReference>
<evidence type="ECO:0000256" key="7">
    <source>
        <dbReference type="PROSITE-ProRule" id="PRU01052"/>
    </source>
</evidence>
<dbReference type="OMA" id="NAYICHE"/>
<dbReference type="Xenbase" id="XB-GENE-5995130">
    <property type="gene designation" value="rnf112.2"/>
</dbReference>
<dbReference type="Gene3D" id="3.30.40.10">
    <property type="entry name" value="Zinc/RING finger domain, C3HC4 (zinc finger)"/>
    <property type="match status" value="1"/>
</dbReference>
<comment type="similarity">
    <text evidence="7">Belongs to the TRAFAC class dynamin-like GTPase superfamily. GB1/RHD3 GTPase family.</text>
</comment>
<dbReference type="GO" id="GO:0003924">
    <property type="term" value="F:GTPase activity"/>
    <property type="evidence" value="ECO:0007669"/>
    <property type="project" value="InterPro"/>
</dbReference>
<dbReference type="AlphaFoldDB" id="A0A7D9NKN6"/>
<evidence type="ECO:0000256" key="5">
    <source>
        <dbReference type="ARBA" id="ARBA00023134"/>
    </source>
</evidence>
<dbReference type="Gene3D" id="3.40.50.300">
    <property type="entry name" value="P-loop containing nucleotide triphosphate hydrolases"/>
    <property type="match status" value="1"/>
</dbReference>
<evidence type="ECO:0000256" key="3">
    <source>
        <dbReference type="ARBA" id="ARBA00022771"/>
    </source>
</evidence>
<keyword evidence="8" id="KW-0812">Transmembrane</keyword>
<dbReference type="OrthoDB" id="6270329at2759"/>
<sequence>MAGKDYTFHKLQEDTTCYACLRKSKKYISFACGHTLCGRCRESHGATTESPEHNCPKCRRELPAQGQAIPLIYTDEHGKLEVDESVVQSCFIDSVVSEYPICLVCVIGEKRRGKSFLMNYMLRALSSKEKDGSLILGKTNEPLSGFEWKAGVDTITRGIWIWNKPFILELNGEKMAVFVLDTEGSLDIGGSLENCLKMSALSMILSSYLIFNVNSFLKTTELDYLEMFLHVAKETGESFDLQCLQHLDILIRDWYDSKKCSQNYGNAYICHEIEKLSNSSAYASLLPILGGSSVTCSLLPHPGANLSQGMLSDMDENFRNHLQVYILSLVKGLDRYVKTDRHGRNVTCNQLGTILKKFVQILRNKEYRFGSQMQMHYSFKNYISLETCKQQFHNNLQLMKQKRHLKIFRKRPSKMKSSSGDLVKEQLADYERSLEGCDEEQKKELVKQMEASLKSEQETFCNEYAKQYRKYAIKVGAVAAGVPLAITGAALGAVFLPVAIGGALAAEAAVAAGVFGGTLTLGGFGTGVGAFLGKIFTRKKKSEQANQRGDTP</sequence>
<evidence type="ECO:0000313" key="12">
    <source>
        <dbReference type="Proteomes" id="UP000008143"/>
    </source>
</evidence>
<dbReference type="SUPFAM" id="SSF57850">
    <property type="entry name" value="RING/U-box"/>
    <property type="match status" value="1"/>
</dbReference>
<dbReference type="InterPro" id="IPR030386">
    <property type="entry name" value="G_GB1_RHD3_dom"/>
</dbReference>
<dbReference type="PROSITE" id="PS51715">
    <property type="entry name" value="G_GB1_RHD3"/>
    <property type="match status" value="1"/>
</dbReference>
<evidence type="ECO:0000256" key="4">
    <source>
        <dbReference type="ARBA" id="ARBA00022833"/>
    </source>
</evidence>
<keyword evidence="2" id="KW-0547">Nucleotide-binding</keyword>
<evidence type="ECO:0000313" key="14">
    <source>
        <dbReference type="Xenbase" id="XB-GENE-29090063"/>
    </source>
</evidence>
<dbReference type="InterPro" id="IPR027417">
    <property type="entry name" value="P-loop_NTPase"/>
</dbReference>
<keyword evidence="1" id="KW-0479">Metal-binding</keyword>
<dbReference type="InterPro" id="IPR013083">
    <property type="entry name" value="Znf_RING/FYVE/PHD"/>
</dbReference>
<dbReference type="DNASU" id="448301"/>
<dbReference type="Pfam" id="PF02263">
    <property type="entry name" value="GBP"/>
    <property type="match status" value="1"/>
</dbReference>
<dbReference type="FunFam" id="3.40.50.300:FF:003482">
    <property type="entry name" value="Ring finger protein 112, gene 2"/>
    <property type="match status" value="1"/>
</dbReference>
<proteinExistence type="inferred from homology"/>
<evidence type="ECO:0000313" key="11">
    <source>
        <dbReference type="Ensembl" id="ENSXETP00000013765"/>
    </source>
</evidence>
<feature type="transmembrane region" description="Helical" evidence="8">
    <location>
        <begin position="508"/>
        <end position="532"/>
    </location>
</feature>
<evidence type="ECO:0000259" key="10">
    <source>
        <dbReference type="PROSITE" id="PS51715"/>
    </source>
</evidence>
<dbReference type="GO" id="GO:0005525">
    <property type="term" value="F:GTP binding"/>
    <property type="evidence" value="ECO:0007669"/>
    <property type="project" value="UniProtKB-KW"/>
</dbReference>
<evidence type="ECO:0000256" key="6">
    <source>
        <dbReference type="PROSITE-ProRule" id="PRU00175"/>
    </source>
</evidence>
<evidence type="ECO:0000259" key="9">
    <source>
        <dbReference type="PROSITE" id="PS50089"/>
    </source>
</evidence>
<dbReference type="Ensembl" id="ENSXETT00000013765">
    <property type="protein sequence ID" value="ENSXETP00000013765"/>
    <property type="gene ID" value="ENSXETG00000006284"/>
</dbReference>
<feature type="domain" description="GB1/RHD3-type G" evidence="10">
    <location>
        <begin position="98"/>
        <end position="254"/>
    </location>
</feature>
<feature type="transmembrane region" description="Helical" evidence="8">
    <location>
        <begin position="475"/>
        <end position="496"/>
    </location>
</feature>
<dbReference type="CTD" id="105948499"/>
<keyword evidence="5" id="KW-0342">GTP-binding</keyword>
<reference evidence="13" key="3">
    <citation type="submission" date="2025-04" db="UniProtKB">
        <authorList>
            <consortium name="RefSeq"/>
        </authorList>
    </citation>
    <scope>IDENTIFICATION</scope>
    <source>
        <strain evidence="13">Nigerian</strain>
        <tissue evidence="13">Liver and blood</tissue>
    </source>
</reference>
<dbReference type="PROSITE" id="PS50089">
    <property type="entry name" value="ZF_RING_2"/>
    <property type="match status" value="1"/>
</dbReference>
<dbReference type="InterPro" id="IPR001841">
    <property type="entry name" value="Znf_RING"/>
</dbReference>
<dbReference type="InterPro" id="IPR015894">
    <property type="entry name" value="Guanylate-bd_N"/>
</dbReference>
<evidence type="ECO:0000256" key="2">
    <source>
        <dbReference type="ARBA" id="ARBA00022741"/>
    </source>
</evidence>
<dbReference type="KEGG" id="xtr:105948499"/>
<feature type="domain" description="RING-type" evidence="9">
    <location>
        <begin position="17"/>
        <end position="59"/>
    </location>
</feature>
<dbReference type="Proteomes" id="UP000008143">
    <property type="component" value="Chromosome 9"/>
</dbReference>
<reference evidence="11" key="2">
    <citation type="submission" date="2011-06" db="UniProtKB">
        <authorList>
            <consortium name="Ensembl"/>
        </authorList>
    </citation>
    <scope>IDENTIFICATION</scope>
</reference>
<dbReference type="GeneTree" id="ENSGT00940000160153"/>
<dbReference type="Xenbase" id="XB-GENE-29090063">
    <property type="gene designation" value="rnf112.5"/>
</dbReference>
<evidence type="ECO:0000256" key="8">
    <source>
        <dbReference type="SAM" id="Phobius"/>
    </source>
</evidence>
<accession>A0A7D9NKN6</accession>
<dbReference type="AGR" id="Xenbase:XB-GENE-29090063"/>
<keyword evidence="3 6" id="KW-0863">Zinc-finger</keyword>
<dbReference type="SUPFAM" id="SSF52540">
    <property type="entry name" value="P-loop containing nucleoside triphosphate hydrolases"/>
    <property type="match status" value="1"/>
</dbReference>
<keyword evidence="8" id="KW-0472">Membrane</keyword>
<dbReference type="Bgee" id="ENSXETG00000006284">
    <property type="expression patterns" value="Expressed in liver and 3 other cell types or tissues"/>
</dbReference>
<gene>
    <name evidence="14" type="primary">rnf112.5</name>
    <name evidence="13" type="synonym">LOC105948499</name>
    <name evidence="11" type="synonym">rnf112.2</name>
</gene>
<protein>
    <submittedName>
        <fullName evidence="13">RING finger protein 112-like</fullName>
    </submittedName>
    <submittedName>
        <fullName evidence="11">Ring finger protein 112, gene 2</fullName>
    </submittedName>
</protein>